<keyword evidence="5" id="KW-1185">Reference proteome</keyword>
<dbReference type="Gene3D" id="2.60.40.790">
    <property type="match status" value="2"/>
</dbReference>
<dbReference type="CDD" id="cd00298">
    <property type="entry name" value="ACD_sHsps_p23-like"/>
    <property type="match status" value="1"/>
</dbReference>
<dbReference type="OrthoDB" id="1431247at2759"/>
<evidence type="ECO:0000256" key="1">
    <source>
        <dbReference type="PROSITE-ProRule" id="PRU00285"/>
    </source>
</evidence>
<evidence type="ECO:0000256" key="2">
    <source>
        <dbReference type="RuleBase" id="RU003616"/>
    </source>
</evidence>
<dbReference type="PROSITE" id="PS01031">
    <property type="entry name" value="SHSP"/>
    <property type="match status" value="1"/>
</dbReference>
<protein>
    <submittedName>
        <fullName evidence="4">Alpha-crystallin A chain-like</fullName>
    </submittedName>
</protein>
<dbReference type="GO" id="GO:0042026">
    <property type="term" value="P:protein refolding"/>
    <property type="evidence" value="ECO:0007669"/>
    <property type="project" value="TreeGrafter"/>
</dbReference>
<dbReference type="GO" id="GO:0005634">
    <property type="term" value="C:nucleus"/>
    <property type="evidence" value="ECO:0007669"/>
    <property type="project" value="TreeGrafter"/>
</dbReference>
<dbReference type="InterPro" id="IPR001436">
    <property type="entry name" value="Alpha-crystallin/sHSP_animal"/>
</dbReference>
<evidence type="ECO:0000313" key="5">
    <source>
        <dbReference type="Proteomes" id="UP000276133"/>
    </source>
</evidence>
<dbReference type="STRING" id="10195.A0A3M7PY87"/>
<sequence length="252" mass="29173">MSLMPKFNSLSRRMFDMDDFFRPLSLDFFDPFDETDRMFDRHLRWLNRPDFGSPLRSIAVPEKYRITVDCAGFNPKSIKTEVSGNKVIVNAREEDRSNPDDYSIREFKKTYELPPNAQADRLASFVTSNGKLVIEAPLKRENQGLSVDSRFPKINDDGKSVSLSFNLPERIDPSKINVTCKDRELIIKAEDKQEKGDGMTSFSFYQRSTLPENVDFNSIKCQLENQKLNITAPLLESFNQNYRQIPIEHVKN</sequence>
<dbReference type="GO" id="GO:0051082">
    <property type="term" value="F:unfolded protein binding"/>
    <property type="evidence" value="ECO:0007669"/>
    <property type="project" value="TreeGrafter"/>
</dbReference>
<dbReference type="CDD" id="cd06526">
    <property type="entry name" value="metazoan_ACD"/>
    <property type="match status" value="1"/>
</dbReference>
<feature type="domain" description="SHSP" evidence="3">
    <location>
        <begin position="46"/>
        <end position="157"/>
    </location>
</feature>
<dbReference type="Pfam" id="PF00011">
    <property type="entry name" value="HSP20"/>
    <property type="match status" value="2"/>
</dbReference>
<accession>A0A3M7PY87</accession>
<dbReference type="InterPro" id="IPR008978">
    <property type="entry name" value="HSP20-like_chaperone"/>
</dbReference>
<dbReference type="EMBL" id="REGN01008278">
    <property type="protein sequence ID" value="RNA03973.1"/>
    <property type="molecule type" value="Genomic_DNA"/>
</dbReference>
<comment type="similarity">
    <text evidence="1 2">Belongs to the small heat shock protein (HSP20) family.</text>
</comment>
<gene>
    <name evidence="4" type="ORF">BpHYR1_034434</name>
</gene>
<dbReference type="GO" id="GO:0009408">
    <property type="term" value="P:response to heat"/>
    <property type="evidence" value="ECO:0007669"/>
    <property type="project" value="TreeGrafter"/>
</dbReference>
<proteinExistence type="inferred from homology"/>
<dbReference type="PANTHER" id="PTHR45640:SF26">
    <property type="entry name" value="RE23625P"/>
    <property type="match status" value="1"/>
</dbReference>
<dbReference type="PANTHER" id="PTHR45640">
    <property type="entry name" value="HEAT SHOCK PROTEIN HSP-12.2-RELATED"/>
    <property type="match status" value="1"/>
</dbReference>
<dbReference type="GO" id="GO:0005737">
    <property type="term" value="C:cytoplasm"/>
    <property type="evidence" value="ECO:0007669"/>
    <property type="project" value="TreeGrafter"/>
</dbReference>
<evidence type="ECO:0000313" key="4">
    <source>
        <dbReference type="EMBL" id="RNA03973.1"/>
    </source>
</evidence>
<dbReference type="SUPFAM" id="SSF49764">
    <property type="entry name" value="HSP20-like chaperones"/>
    <property type="match status" value="2"/>
</dbReference>
<organism evidence="4 5">
    <name type="scientific">Brachionus plicatilis</name>
    <name type="common">Marine rotifer</name>
    <name type="synonym">Brachionus muelleri</name>
    <dbReference type="NCBI Taxonomy" id="10195"/>
    <lineage>
        <taxon>Eukaryota</taxon>
        <taxon>Metazoa</taxon>
        <taxon>Spiralia</taxon>
        <taxon>Gnathifera</taxon>
        <taxon>Rotifera</taxon>
        <taxon>Eurotatoria</taxon>
        <taxon>Monogononta</taxon>
        <taxon>Pseudotrocha</taxon>
        <taxon>Ploima</taxon>
        <taxon>Brachionidae</taxon>
        <taxon>Brachionus</taxon>
    </lineage>
</organism>
<reference evidence="4 5" key="1">
    <citation type="journal article" date="2018" name="Sci. Rep.">
        <title>Genomic signatures of local adaptation to the degree of environmental predictability in rotifers.</title>
        <authorList>
            <person name="Franch-Gras L."/>
            <person name="Hahn C."/>
            <person name="Garcia-Roger E.M."/>
            <person name="Carmona M.J."/>
            <person name="Serra M."/>
            <person name="Gomez A."/>
        </authorList>
    </citation>
    <scope>NUCLEOTIDE SEQUENCE [LARGE SCALE GENOMIC DNA]</scope>
    <source>
        <strain evidence="4">HYR1</strain>
    </source>
</reference>
<dbReference type="InterPro" id="IPR002068">
    <property type="entry name" value="A-crystallin/Hsp20_dom"/>
</dbReference>
<name>A0A3M7PY87_BRAPC</name>
<dbReference type="Proteomes" id="UP000276133">
    <property type="component" value="Unassembled WGS sequence"/>
</dbReference>
<dbReference type="AlphaFoldDB" id="A0A3M7PY87"/>
<comment type="caution">
    <text evidence="4">The sequence shown here is derived from an EMBL/GenBank/DDBJ whole genome shotgun (WGS) entry which is preliminary data.</text>
</comment>
<evidence type="ECO:0000259" key="3">
    <source>
        <dbReference type="PROSITE" id="PS01031"/>
    </source>
</evidence>